<dbReference type="EMBL" id="CP088280">
    <property type="protein sequence ID" value="UGX92328.1"/>
    <property type="molecule type" value="Genomic_DNA"/>
</dbReference>
<reference evidence="2 3" key="1">
    <citation type="journal article" date="2017" name="Syst. Appl. Microbiol.">
        <title>Soybeans inoculated with root zone soils of Canadian native legumes harbour diverse and novel Bradyrhizobium spp. that possess agricultural potential.</title>
        <authorList>
            <person name="Bromfield E.S.P."/>
            <person name="Cloutier S."/>
            <person name="Tambong J.T."/>
            <person name="Tran Thi T.V."/>
        </authorList>
    </citation>
    <scope>NUCLEOTIDE SEQUENCE [LARGE SCALE GENOMIC DNA]</scope>
    <source>
        <strain evidence="2 3">323S2</strain>
    </source>
</reference>
<gene>
    <name evidence="2" type="ORF">G6321_00042550</name>
    <name evidence="1" type="ORF">G6321_25810</name>
</gene>
<reference evidence="1" key="2">
    <citation type="submission" date="2020-06" db="EMBL/GenBank/DDBJ databases">
        <title>Whole Genome Sequence of Bradyrhizobium sp. Strain 323S2.</title>
        <authorList>
            <person name="Bromfield E.S.P."/>
        </authorList>
    </citation>
    <scope>NUCLEOTIDE SEQUENCE [LARGE SCALE GENOMIC DNA]</scope>
    <source>
        <strain evidence="1">323S2</strain>
    </source>
</reference>
<evidence type="ECO:0000313" key="2">
    <source>
        <dbReference type="EMBL" id="UGX92328.1"/>
    </source>
</evidence>
<protein>
    <submittedName>
        <fullName evidence="1">DNA-binding protein</fullName>
    </submittedName>
    <submittedName>
        <fullName evidence="2">Helix-turn-helix domain-containing protein</fullName>
    </submittedName>
</protein>
<evidence type="ECO:0000313" key="1">
    <source>
        <dbReference type="EMBL" id="NYY91676.1"/>
    </source>
</evidence>
<accession>A0A7Z0QD72</accession>
<reference evidence="2 3" key="3">
    <citation type="journal article" date="2022" name="Int. J. Syst. Evol. Microbiol.">
        <title>Strains of Bradyrhizobium barranii sp. nov. associated with legumes native to Canada are symbionts of soybeans and belong to different subspecies (subsp. barranii subsp. nov. and subsp. apii subsp. nov.) and symbiovars (sv. glycinearum and sv. septentrionale).</title>
        <authorList>
            <person name="Bromfield E.S.P."/>
            <person name="Cloutier S."/>
            <person name="Wasai-Hara S."/>
            <person name="Minamisawa K."/>
        </authorList>
    </citation>
    <scope>NUCLEOTIDE SEQUENCE [LARGE SCALE GENOMIC DNA]</scope>
    <source>
        <strain evidence="2 3">323S2</strain>
    </source>
</reference>
<dbReference type="Proteomes" id="UP000564836">
    <property type="component" value="Chromosome"/>
</dbReference>
<evidence type="ECO:0000313" key="3">
    <source>
        <dbReference type="Proteomes" id="UP000564836"/>
    </source>
</evidence>
<organism evidence="1">
    <name type="scientific">Bradyrhizobium barranii subsp. barranii</name>
    <dbReference type="NCBI Taxonomy" id="2823807"/>
    <lineage>
        <taxon>Bacteria</taxon>
        <taxon>Pseudomonadati</taxon>
        <taxon>Pseudomonadota</taxon>
        <taxon>Alphaproteobacteria</taxon>
        <taxon>Hyphomicrobiales</taxon>
        <taxon>Nitrobacteraceae</taxon>
        <taxon>Bradyrhizobium</taxon>
        <taxon>Bradyrhizobium barranii</taxon>
    </lineage>
</organism>
<dbReference type="EMBL" id="JACBFH010000001">
    <property type="protein sequence ID" value="NYY91676.1"/>
    <property type="molecule type" value="Genomic_DNA"/>
</dbReference>
<dbReference type="GO" id="GO:0003677">
    <property type="term" value="F:DNA binding"/>
    <property type="evidence" value="ECO:0007669"/>
    <property type="project" value="UniProtKB-KW"/>
</dbReference>
<dbReference type="AlphaFoldDB" id="A0A7Z0QD72"/>
<keyword evidence="1" id="KW-0238">DNA-binding</keyword>
<proteinExistence type="predicted"/>
<name>A0A7Z0QD72_9BRAD</name>
<sequence>MSKREPPNTSATVIRLTHSIADVAEISGVGRSFLYEQIKLGRLVIKKAGRRSLVMDADLKSWLATLPTKIA</sequence>
<dbReference type="RefSeq" id="WP_166349469.1">
    <property type="nucleotide sequence ID" value="NZ_CP088280.1"/>
</dbReference>